<dbReference type="Proteomes" id="UP000467841">
    <property type="component" value="Unassembled WGS sequence"/>
</dbReference>
<comment type="caution">
    <text evidence="1">The sequence shown here is derived from an EMBL/GenBank/DDBJ whole genome shotgun (WGS) entry which is preliminary data.</text>
</comment>
<accession>A0A6D2IZK8</accession>
<keyword evidence="2" id="KW-1185">Reference proteome</keyword>
<evidence type="ECO:0000313" key="2">
    <source>
        <dbReference type="Proteomes" id="UP000467841"/>
    </source>
</evidence>
<dbReference type="EMBL" id="CACVBM020001126">
    <property type="protein sequence ID" value="CAA7032688.1"/>
    <property type="molecule type" value="Genomic_DNA"/>
</dbReference>
<sequence>MPRTRLPCLPDEIVSRVIQLVGIGSIKYLGPFIRAGRRTYDIVFSDDVLKHCNVLPAFTDEISQPYGSLRNILLRCVRSGNENAIYFEGLSLFYFYNEYEEGIALLDRIASTFPAAAIASATFSVCLGHYREASAMYELFTRVTGFGLEDERAQSFGRQLLHALWWVPPSWHNPNPPDFQYPGLPDCVYVGRYSAFGNGYLYWFMTLQNIKVNPVIGPISCFTDIYIESVSSVPE</sequence>
<gene>
    <name evidence="1" type="ORF">MERR_LOCUS19923</name>
</gene>
<dbReference type="AlphaFoldDB" id="A0A6D2IZK8"/>
<reference evidence="1" key="1">
    <citation type="submission" date="2020-01" db="EMBL/GenBank/DDBJ databases">
        <authorList>
            <person name="Mishra B."/>
        </authorList>
    </citation>
    <scope>NUCLEOTIDE SEQUENCE [LARGE SCALE GENOMIC DNA]</scope>
</reference>
<evidence type="ECO:0000313" key="1">
    <source>
        <dbReference type="EMBL" id="CAA7032688.1"/>
    </source>
</evidence>
<name>A0A6D2IZK8_9BRAS</name>
<organism evidence="1 2">
    <name type="scientific">Microthlaspi erraticum</name>
    <dbReference type="NCBI Taxonomy" id="1685480"/>
    <lineage>
        <taxon>Eukaryota</taxon>
        <taxon>Viridiplantae</taxon>
        <taxon>Streptophyta</taxon>
        <taxon>Embryophyta</taxon>
        <taxon>Tracheophyta</taxon>
        <taxon>Spermatophyta</taxon>
        <taxon>Magnoliopsida</taxon>
        <taxon>eudicotyledons</taxon>
        <taxon>Gunneridae</taxon>
        <taxon>Pentapetalae</taxon>
        <taxon>rosids</taxon>
        <taxon>malvids</taxon>
        <taxon>Brassicales</taxon>
        <taxon>Brassicaceae</taxon>
        <taxon>Coluteocarpeae</taxon>
        <taxon>Microthlaspi</taxon>
    </lineage>
</organism>
<protein>
    <submittedName>
        <fullName evidence="1">Uncharacterized protein</fullName>
    </submittedName>
</protein>
<proteinExistence type="predicted"/>